<comment type="caution">
    <text evidence="2">The sequence shown here is derived from an EMBL/GenBank/DDBJ whole genome shotgun (WGS) entry which is preliminary data.</text>
</comment>
<dbReference type="Proteomes" id="UP000582659">
    <property type="component" value="Unassembled WGS sequence"/>
</dbReference>
<keyword evidence="3" id="KW-1185">Reference proteome</keyword>
<keyword evidence="1" id="KW-0732">Signal</keyword>
<accession>A0A7I8XMG2</accession>
<sequence length="123" mass="13932">MDGYYLYCIVALCLLQGCVAMPLLGPQRLSGTGRQVFTDTLEAPLFDEETYTKPSLPEEKVETKKVTLSARRIRPTKAFAPKTWQSSTQQPIRDDFTATLVKFAETAVAEILNRTKRFLHFSK</sequence>
<organism evidence="2 3">
    <name type="scientific">Bursaphelenchus xylophilus</name>
    <name type="common">Pinewood nematode worm</name>
    <name type="synonym">Aphelenchoides xylophilus</name>
    <dbReference type="NCBI Taxonomy" id="6326"/>
    <lineage>
        <taxon>Eukaryota</taxon>
        <taxon>Metazoa</taxon>
        <taxon>Ecdysozoa</taxon>
        <taxon>Nematoda</taxon>
        <taxon>Chromadorea</taxon>
        <taxon>Rhabditida</taxon>
        <taxon>Tylenchina</taxon>
        <taxon>Tylenchomorpha</taxon>
        <taxon>Aphelenchoidea</taxon>
        <taxon>Aphelenchoididae</taxon>
        <taxon>Bursaphelenchus</taxon>
    </lineage>
</organism>
<evidence type="ECO:0000313" key="3">
    <source>
        <dbReference type="Proteomes" id="UP000659654"/>
    </source>
</evidence>
<proteinExistence type="predicted"/>
<dbReference type="EMBL" id="CAJFDI010000005">
    <property type="protein sequence ID" value="CAD5230846.1"/>
    <property type="molecule type" value="Genomic_DNA"/>
</dbReference>
<protein>
    <submittedName>
        <fullName evidence="2">(pine wood nematode) hypothetical protein</fullName>
    </submittedName>
</protein>
<gene>
    <name evidence="2" type="ORF">BXYJ_LOCUS11185</name>
</gene>
<dbReference type="AlphaFoldDB" id="A0A7I8XMG2"/>
<dbReference type="OrthoDB" id="10430239at2759"/>
<reference evidence="2" key="1">
    <citation type="submission" date="2020-09" db="EMBL/GenBank/DDBJ databases">
        <authorList>
            <person name="Kikuchi T."/>
        </authorList>
    </citation>
    <scope>NUCLEOTIDE SEQUENCE</scope>
    <source>
        <strain evidence="2">Ka4C1</strain>
    </source>
</reference>
<dbReference type="Proteomes" id="UP000659654">
    <property type="component" value="Unassembled WGS sequence"/>
</dbReference>
<evidence type="ECO:0000313" key="2">
    <source>
        <dbReference type="EMBL" id="CAD5230846.1"/>
    </source>
</evidence>
<dbReference type="EMBL" id="CAJFCV020000005">
    <property type="protein sequence ID" value="CAG9121926.1"/>
    <property type="molecule type" value="Genomic_DNA"/>
</dbReference>
<evidence type="ECO:0000256" key="1">
    <source>
        <dbReference type="SAM" id="SignalP"/>
    </source>
</evidence>
<name>A0A7I8XMG2_BURXY</name>
<feature type="signal peptide" evidence="1">
    <location>
        <begin position="1"/>
        <end position="20"/>
    </location>
</feature>
<feature type="chain" id="PRO_5036204562" evidence="1">
    <location>
        <begin position="21"/>
        <end position="123"/>
    </location>
</feature>